<keyword evidence="6" id="KW-0808">Transferase</keyword>
<dbReference type="InterPro" id="IPR036890">
    <property type="entry name" value="HATPase_C_sf"/>
</dbReference>
<dbReference type="InterPro" id="IPR003018">
    <property type="entry name" value="GAF"/>
</dbReference>
<evidence type="ECO:0000256" key="3">
    <source>
        <dbReference type="ARBA" id="ARBA00022543"/>
    </source>
</evidence>
<evidence type="ECO:0000256" key="11">
    <source>
        <dbReference type="ARBA" id="ARBA00023170"/>
    </source>
</evidence>
<dbReference type="Pfam" id="PF00072">
    <property type="entry name" value="Response_reg"/>
    <property type="match status" value="1"/>
</dbReference>
<dbReference type="InterPro" id="IPR043150">
    <property type="entry name" value="Phytochrome_PHY_sf"/>
</dbReference>
<feature type="domain" description="Phytochrome chromophore attachment site" evidence="13">
    <location>
        <begin position="148"/>
        <end position="309"/>
    </location>
</feature>
<dbReference type="PRINTS" id="PR01033">
    <property type="entry name" value="PHYTOCHROME"/>
</dbReference>
<sequence length="855" mass="95878">MPSFASPAYPEKVDLSNCDREPIHLIGSIQSHGCLIALQSDWSVAYCSKNSERYFGTSAEKIIGEPIKNWLDKDTLHHIRSGLQSSMITGCNERIFNQFIDATNIEVDVSVHHNGEFIIIEFEPVAKEHDTSEHFVRSLLSQFCRADDTEALIVSVAEQLRLITSFDRVMIYKFLSDGSGEVIAEAKSHKQEAFLGLRFPASDIPKQARALYLKNLLRIIGNVNEEIHPILPICRYPDEAIDLSLSTLRAVSPMHIEYLKNMGVVASLSVSLIVNGKLWGLIACHHYSPKVPSYFQRTELELFAEVFALELSSRLAKDREAESLRVRKVHDKIMSTIASDGALVDIITNQFGKLDELIENDGITVIIEGQVSSTGKSLPDEVLRRVVRYLNSQPPRQVNTLVSMAKVFPQYATKTHGIAGLLAIPISKSPRDYLLFYREAQTKTINWAGTPQKPVSLGPNGSRLLPRGSFNQWQETHEDLCHEWTDQEQIIGESLRITLLEVVLRHMQERDSIVRNASRKHEILISELNHRVRNILNLVNAIVLQTDQTDRNTEEFVKVLTGRLTALASAHDQLTASEWTEISLNELLENEIQAYVDVDSRITRSGPKVNLHSEAATPIVLVVHELFTNAAKYGALSNSGRGKVEIHWQLSSDQQLIIEWRETGGPPVAPSIREGFGMMLIQSVIPHELQGSTDIELARHGLQARFSIPKRFFTEVKGNESKPEFSEKLSETQVSALPRSALVVEDNLVIAMDIQNKLKDIGVEQVAVVGNIKTARQLYENESFDFVVFDIHLGKDTSLGLIQSVLADNIPCMIMSGYGDQLQLPKEFGSIPVLTKPVLDNELRQQLKAMFQDDK</sequence>
<keyword evidence="8" id="KW-0418">Kinase</keyword>
<dbReference type="InterPro" id="IPR011102">
    <property type="entry name" value="Sig_transdc_His_kinase_HWE"/>
</dbReference>
<keyword evidence="7" id="KW-0547">Nucleotide-binding</keyword>
<dbReference type="InterPro" id="IPR035965">
    <property type="entry name" value="PAS-like_dom_sf"/>
</dbReference>
<evidence type="ECO:0000256" key="8">
    <source>
        <dbReference type="ARBA" id="ARBA00022777"/>
    </source>
</evidence>
<evidence type="ECO:0000313" key="16">
    <source>
        <dbReference type="Proteomes" id="UP001142810"/>
    </source>
</evidence>
<dbReference type="Pfam" id="PF08446">
    <property type="entry name" value="PAS_2"/>
    <property type="match status" value="1"/>
</dbReference>
<keyword evidence="5" id="KW-0716">Sensory transduction</keyword>
<keyword evidence="3" id="KW-0600">Photoreceptor protein</keyword>
<evidence type="ECO:0000256" key="9">
    <source>
        <dbReference type="ARBA" id="ARBA00022840"/>
    </source>
</evidence>
<dbReference type="SUPFAM" id="SSF52172">
    <property type="entry name" value="CheY-like"/>
    <property type="match status" value="1"/>
</dbReference>
<dbReference type="EMBL" id="JAPFRD010000010">
    <property type="protein sequence ID" value="MCW8108763.1"/>
    <property type="molecule type" value="Genomic_DNA"/>
</dbReference>
<dbReference type="Pfam" id="PF07536">
    <property type="entry name" value="HWE_HK"/>
    <property type="match status" value="1"/>
</dbReference>
<dbReference type="SMART" id="SM00065">
    <property type="entry name" value="GAF"/>
    <property type="match status" value="1"/>
</dbReference>
<dbReference type="Gene3D" id="3.30.450.20">
    <property type="entry name" value="PAS domain"/>
    <property type="match status" value="1"/>
</dbReference>
<dbReference type="Gene3D" id="3.30.450.270">
    <property type="match status" value="1"/>
</dbReference>
<dbReference type="InterPro" id="IPR013515">
    <property type="entry name" value="Phytochrome_cen-reg"/>
</dbReference>
<evidence type="ECO:0000256" key="12">
    <source>
        <dbReference type="PROSITE-ProRule" id="PRU00169"/>
    </source>
</evidence>
<dbReference type="Proteomes" id="UP001142810">
    <property type="component" value="Unassembled WGS sequence"/>
</dbReference>
<organism evidence="15 16">
    <name type="scientific">Alteromonas aquimaris</name>
    <dbReference type="NCBI Taxonomy" id="2998417"/>
    <lineage>
        <taxon>Bacteria</taxon>
        <taxon>Pseudomonadati</taxon>
        <taxon>Pseudomonadota</taxon>
        <taxon>Gammaproteobacteria</taxon>
        <taxon>Alteromonadales</taxon>
        <taxon>Alteromonadaceae</taxon>
        <taxon>Alteromonas/Salinimonas group</taxon>
        <taxon>Alteromonas</taxon>
    </lineage>
</organism>
<dbReference type="Pfam" id="PF00360">
    <property type="entry name" value="PHY"/>
    <property type="match status" value="1"/>
</dbReference>
<dbReference type="InterPro" id="IPR029016">
    <property type="entry name" value="GAF-like_dom_sf"/>
</dbReference>
<accession>A0ABT3P7L5</accession>
<name>A0ABT3P7L5_9ALTE</name>
<keyword evidence="11" id="KW-0675">Receptor</keyword>
<dbReference type="PROSITE" id="PS50110">
    <property type="entry name" value="RESPONSE_REGULATORY"/>
    <property type="match status" value="1"/>
</dbReference>
<keyword evidence="4 12" id="KW-0597">Phosphoprotein</keyword>
<gene>
    <name evidence="15" type="ORF">OPS25_09680</name>
</gene>
<evidence type="ECO:0000256" key="6">
    <source>
        <dbReference type="ARBA" id="ARBA00022679"/>
    </source>
</evidence>
<evidence type="ECO:0000256" key="4">
    <source>
        <dbReference type="ARBA" id="ARBA00022553"/>
    </source>
</evidence>
<evidence type="ECO:0000259" key="13">
    <source>
        <dbReference type="PROSITE" id="PS50046"/>
    </source>
</evidence>
<dbReference type="RefSeq" id="WP_265617503.1">
    <property type="nucleotide sequence ID" value="NZ_JAPFRD010000010.1"/>
</dbReference>
<dbReference type="InterPro" id="IPR011006">
    <property type="entry name" value="CheY-like_superfamily"/>
</dbReference>
<dbReference type="InterPro" id="IPR001789">
    <property type="entry name" value="Sig_transdc_resp-reg_receiver"/>
</dbReference>
<dbReference type="InterPro" id="IPR013654">
    <property type="entry name" value="PAS_2"/>
</dbReference>
<dbReference type="InterPro" id="IPR016132">
    <property type="entry name" value="Phyto_chromo_attachment"/>
</dbReference>
<dbReference type="PROSITE" id="PS50046">
    <property type="entry name" value="PHYTOCHROME_2"/>
    <property type="match status" value="1"/>
</dbReference>
<evidence type="ECO:0000256" key="7">
    <source>
        <dbReference type="ARBA" id="ARBA00022741"/>
    </source>
</evidence>
<dbReference type="EC" id="2.7.13.3" evidence="2"/>
<evidence type="ECO:0000256" key="5">
    <source>
        <dbReference type="ARBA" id="ARBA00022606"/>
    </source>
</evidence>
<dbReference type="SUPFAM" id="SSF55781">
    <property type="entry name" value="GAF domain-like"/>
    <property type="match status" value="2"/>
</dbReference>
<dbReference type="PANTHER" id="PTHR41523:SF7">
    <property type="entry name" value="HISTIDINE KINASE"/>
    <property type="match status" value="1"/>
</dbReference>
<dbReference type="SMART" id="SM00448">
    <property type="entry name" value="REC"/>
    <property type="match status" value="1"/>
</dbReference>
<dbReference type="SUPFAM" id="SSF55785">
    <property type="entry name" value="PYP-like sensor domain (PAS domain)"/>
    <property type="match status" value="1"/>
</dbReference>
<dbReference type="Gene3D" id="3.30.565.10">
    <property type="entry name" value="Histidine kinase-like ATPase, C-terminal domain"/>
    <property type="match status" value="1"/>
</dbReference>
<dbReference type="PANTHER" id="PTHR41523">
    <property type="entry name" value="TWO-COMPONENT SYSTEM SENSOR PROTEIN"/>
    <property type="match status" value="1"/>
</dbReference>
<dbReference type="SMART" id="SM00911">
    <property type="entry name" value="HWE_HK"/>
    <property type="match status" value="1"/>
</dbReference>
<dbReference type="Pfam" id="PF01590">
    <property type="entry name" value="GAF"/>
    <property type="match status" value="1"/>
</dbReference>
<dbReference type="Gene3D" id="3.30.450.40">
    <property type="match status" value="1"/>
</dbReference>
<reference evidence="15" key="1">
    <citation type="submission" date="2022-11" db="EMBL/GenBank/DDBJ databases">
        <title>Alteromonas sp. nov., isolated from sea water of the Qingdao.</title>
        <authorList>
            <person name="Wang Q."/>
        </authorList>
    </citation>
    <scope>NUCLEOTIDE SEQUENCE</scope>
    <source>
        <strain evidence="15">ASW11-7</strain>
    </source>
</reference>
<feature type="domain" description="Response regulatory" evidence="14">
    <location>
        <begin position="740"/>
        <end position="851"/>
    </location>
</feature>
<dbReference type="Gene3D" id="3.40.50.2300">
    <property type="match status" value="1"/>
</dbReference>
<keyword evidence="9" id="KW-0067">ATP-binding</keyword>
<keyword evidence="10" id="KW-0157">Chromophore</keyword>
<evidence type="ECO:0000313" key="15">
    <source>
        <dbReference type="EMBL" id="MCW8108763.1"/>
    </source>
</evidence>
<protein>
    <recommendedName>
        <fullName evidence="2">histidine kinase</fullName>
        <ecNumber evidence="2">2.7.13.3</ecNumber>
    </recommendedName>
</protein>
<dbReference type="InterPro" id="IPR001294">
    <property type="entry name" value="Phytochrome"/>
</dbReference>
<keyword evidence="16" id="KW-1185">Reference proteome</keyword>
<evidence type="ECO:0000256" key="2">
    <source>
        <dbReference type="ARBA" id="ARBA00012438"/>
    </source>
</evidence>
<evidence type="ECO:0000259" key="14">
    <source>
        <dbReference type="PROSITE" id="PS50110"/>
    </source>
</evidence>
<proteinExistence type="predicted"/>
<evidence type="ECO:0000256" key="1">
    <source>
        <dbReference type="ARBA" id="ARBA00000085"/>
    </source>
</evidence>
<comment type="catalytic activity">
    <reaction evidence="1">
        <text>ATP + protein L-histidine = ADP + protein N-phospho-L-histidine.</text>
        <dbReference type="EC" id="2.7.13.3"/>
    </reaction>
</comment>
<feature type="modified residue" description="4-aspartylphosphate" evidence="12">
    <location>
        <position position="790"/>
    </location>
</feature>
<evidence type="ECO:0000256" key="10">
    <source>
        <dbReference type="ARBA" id="ARBA00022991"/>
    </source>
</evidence>
<comment type="caution">
    <text evidence="15">The sequence shown here is derived from an EMBL/GenBank/DDBJ whole genome shotgun (WGS) entry which is preliminary data.</text>
</comment>